<reference evidence="1" key="1">
    <citation type="journal article" date="2014" name="Int. J. Syst. Evol. Microbiol.">
        <title>Complete genome sequence of Corynebacterium casei LMG S-19264T (=DSM 44701T), isolated from a smear-ripened cheese.</title>
        <authorList>
            <consortium name="US DOE Joint Genome Institute (JGI-PGF)"/>
            <person name="Walter F."/>
            <person name="Albersmeier A."/>
            <person name="Kalinowski J."/>
            <person name="Ruckert C."/>
        </authorList>
    </citation>
    <scope>NUCLEOTIDE SEQUENCE</scope>
    <source>
        <strain evidence="1">JCM 4784</strain>
    </source>
</reference>
<dbReference type="AlphaFoldDB" id="A0A918Z7Z7"/>
<evidence type="ECO:0000313" key="2">
    <source>
        <dbReference type="Proteomes" id="UP000608024"/>
    </source>
</evidence>
<dbReference type="Proteomes" id="UP000608024">
    <property type="component" value="Unassembled WGS sequence"/>
</dbReference>
<comment type="caution">
    <text evidence="1">The sequence shown here is derived from an EMBL/GenBank/DDBJ whole genome shotgun (WGS) entry which is preliminary data.</text>
</comment>
<gene>
    <name evidence="1" type="ORF">GCM10018785_06640</name>
</gene>
<protein>
    <submittedName>
        <fullName evidence="1">Uncharacterized protein</fullName>
    </submittedName>
</protein>
<accession>A0A918Z7Z7</accession>
<proteinExistence type="predicted"/>
<reference evidence="1" key="2">
    <citation type="submission" date="2020-09" db="EMBL/GenBank/DDBJ databases">
        <authorList>
            <person name="Sun Q."/>
            <person name="Ohkuma M."/>
        </authorList>
    </citation>
    <scope>NUCLEOTIDE SEQUENCE</scope>
    <source>
        <strain evidence="1">JCM 4784</strain>
    </source>
</reference>
<keyword evidence="2" id="KW-1185">Reference proteome</keyword>
<dbReference type="EMBL" id="BNBT01000005">
    <property type="protein sequence ID" value="GHE39663.1"/>
    <property type="molecule type" value="Genomic_DNA"/>
</dbReference>
<name>A0A918Z7Z7_9ACTN</name>
<evidence type="ECO:0000313" key="1">
    <source>
        <dbReference type="EMBL" id="GHE39663.1"/>
    </source>
</evidence>
<organism evidence="1 2">
    <name type="scientific">Streptomyces longispororuber</name>
    <dbReference type="NCBI Taxonomy" id="68230"/>
    <lineage>
        <taxon>Bacteria</taxon>
        <taxon>Bacillati</taxon>
        <taxon>Actinomycetota</taxon>
        <taxon>Actinomycetes</taxon>
        <taxon>Kitasatosporales</taxon>
        <taxon>Streptomycetaceae</taxon>
        <taxon>Streptomyces</taxon>
    </lineage>
</organism>
<sequence>MVVGRNAERLHQGVVDGAAECVQALGVGTQGVDTDEGHEELLVVAGMYILVGTEGGWRVRAGPRGSPCEGAEVQESQSV</sequence>